<name>A0ABN7NTX4_TIMPD</name>
<accession>A0ABN7NTX4</accession>
<dbReference type="PANTHER" id="PTHR31827">
    <property type="entry name" value="EMB|CAB89363.1"/>
    <property type="match status" value="1"/>
</dbReference>
<organism evidence="2 3">
    <name type="scientific">Timema podura</name>
    <name type="common">Walking stick</name>
    <dbReference type="NCBI Taxonomy" id="61482"/>
    <lineage>
        <taxon>Eukaryota</taxon>
        <taxon>Metazoa</taxon>
        <taxon>Ecdysozoa</taxon>
        <taxon>Arthropoda</taxon>
        <taxon>Hexapoda</taxon>
        <taxon>Insecta</taxon>
        <taxon>Pterygota</taxon>
        <taxon>Neoptera</taxon>
        <taxon>Polyneoptera</taxon>
        <taxon>Phasmatodea</taxon>
        <taxon>Timematodea</taxon>
        <taxon>Timematoidea</taxon>
        <taxon>Timematidae</taxon>
        <taxon>Timema</taxon>
    </lineage>
</organism>
<comment type="caution">
    <text evidence="2">The sequence shown here is derived from an EMBL/GenBank/DDBJ whole genome shotgun (WGS) entry which is preliminary data.</text>
</comment>
<protein>
    <submittedName>
        <fullName evidence="2">Uncharacterized protein</fullName>
    </submittedName>
</protein>
<evidence type="ECO:0000313" key="3">
    <source>
        <dbReference type="Proteomes" id="UP001153148"/>
    </source>
</evidence>
<dbReference type="EMBL" id="CAJPIN010003960">
    <property type="protein sequence ID" value="CAG2056510.1"/>
    <property type="molecule type" value="Genomic_DNA"/>
</dbReference>
<reference evidence="2" key="1">
    <citation type="submission" date="2021-03" db="EMBL/GenBank/DDBJ databases">
        <authorList>
            <person name="Tran Van P."/>
        </authorList>
    </citation>
    <scope>NUCLEOTIDE SEQUENCE</scope>
</reference>
<dbReference type="PANTHER" id="PTHR31827:SF1">
    <property type="entry name" value="EMB|CAB89363.1"/>
    <property type="match status" value="1"/>
</dbReference>
<feature type="non-terminal residue" evidence="2">
    <location>
        <position position="290"/>
    </location>
</feature>
<feature type="non-terminal residue" evidence="2">
    <location>
        <position position="1"/>
    </location>
</feature>
<evidence type="ECO:0000256" key="1">
    <source>
        <dbReference type="SAM" id="MobiDB-lite"/>
    </source>
</evidence>
<keyword evidence="3" id="KW-1185">Reference proteome</keyword>
<evidence type="ECO:0000313" key="2">
    <source>
        <dbReference type="EMBL" id="CAG2056510.1"/>
    </source>
</evidence>
<proteinExistence type="predicted"/>
<dbReference type="Proteomes" id="UP001153148">
    <property type="component" value="Unassembled WGS sequence"/>
</dbReference>
<sequence length="290" mass="31701">PAIISLCRENSCLDHICARRHVVEISTEYGQSIVRASSGPDFGKGQDIASSIVLARRYNIFNVMLSTLHTVTVEALQKHRENITFSSPVEQYGNFQTKSNGVIYDWVQTKRTSVKCSKYNAGVEHRGTQAKRLCKEGCTRLALKGGKCMIHGGGIKIRKLCKQKGCAKTPQKGGKCIKHGGTKSKRLCKEEGCAKQALKGGKCMKHGGTQPKKKCNEEGCAKLAMKGGKCMKHGGTQSIKLCNEEGCTKQARKGGKCMKHGAPKRLRREENVSNMKALSPKNYVKNGATN</sequence>
<gene>
    <name evidence="2" type="ORF">TPAB3V08_LOCUS3501</name>
</gene>
<feature type="region of interest" description="Disordered" evidence="1">
    <location>
        <begin position="258"/>
        <end position="290"/>
    </location>
</feature>